<evidence type="ECO:0000313" key="2">
    <source>
        <dbReference type="EMBL" id="KPD01965.1"/>
    </source>
</evidence>
<keyword evidence="1" id="KW-0175">Coiled coil</keyword>
<keyword evidence="3" id="KW-1185">Reference proteome</keyword>
<accession>A0A0N0Z774</accession>
<organism evidence="2 3">
    <name type="scientific">Moellerella wisconsensis ATCC 35017</name>
    <dbReference type="NCBI Taxonomy" id="1354267"/>
    <lineage>
        <taxon>Bacteria</taxon>
        <taxon>Pseudomonadati</taxon>
        <taxon>Pseudomonadota</taxon>
        <taxon>Gammaproteobacteria</taxon>
        <taxon>Enterobacterales</taxon>
        <taxon>Morganellaceae</taxon>
        <taxon>Moellerella</taxon>
    </lineage>
</organism>
<gene>
    <name evidence="2" type="ORF">M992_2508</name>
</gene>
<dbReference type="Proteomes" id="UP000053226">
    <property type="component" value="Unassembled WGS sequence"/>
</dbReference>
<dbReference type="RefSeq" id="WP_053908907.1">
    <property type="nucleotide sequence ID" value="NZ_CAWMUS010000026.1"/>
</dbReference>
<feature type="coiled-coil region" evidence="1">
    <location>
        <begin position="19"/>
        <end position="46"/>
    </location>
</feature>
<name>A0A0N0Z774_9GAMM</name>
<comment type="caution">
    <text evidence="2">The sequence shown here is derived from an EMBL/GenBank/DDBJ whole genome shotgun (WGS) entry which is preliminary data.</text>
</comment>
<dbReference type="EMBL" id="LGAA01000026">
    <property type="protein sequence ID" value="KPD01965.1"/>
    <property type="molecule type" value="Genomic_DNA"/>
</dbReference>
<dbReference type="AlphaFoldDB" id="A0A0N0Z774"/>
<protein>
    <submittedName>
        <fullName evidence="2">Uncharacterized protein</fullName>
    </submittedName>
</protein>
<sequence>MSRNIKKARITRISKVKADRSLEKRVAALEKQLDSVNQAVKCTQETNVTAINELRLLVTLRAS</sequence>
<evidence type="ECO:0000313" key="3">
    <source>
        <dbReference type="Proteomes" id="UP000053226"/>
    </source>
</evidence>
<reference evidence="2 3" key="1">
    <citation type="submission" date="2015-07" db="EMBL/GenBank/DDBJ databases">
        <title>ATOL: Assembling a taxonomically balanced genome-scale reconstruction of the evolutionary history of the Enterobacteriaceae.</title>
        <authorList>
            <person name="Plunkett G.III."/>
            <person name="Neeno-Eckwall E.C."/>
            <person name="Glasner J.D."/>
            <person name="Perna N.T."/>
        </authorList>
    </citation>
    <scope>NUCLEOTIDE SEQUENCE [LARGE SCALE GENOMIC DNA]</scope>
    <source>
        <strain evidence="2 3">ATCC 35017</strain>
    </source>
</reference>
<proteinExistence type="predicted"/>
<evidence type="ECO:0000256" key="1">
    <source>
        <dbReference type="SAM" id="Coils"/>
    </source>
</evidence>
<dbReference type="OrthoDB" id="9907247at2"/>